<evidence type="ECO:0000256" key="6">
    <source>
        <dbReference type="ARBA" id="ARBA00022793"/>
    </source>
</evidence>
<keyword evidence="3" id="KW-0285">Flavoprotein</keyword>
<feature type="binding site" evidence="12">
    <location>
        <position position="209"/>
    </location>
    <ligand>
        <name>Mn(2+)</name>
        <dbReference type="ChEBI" id="CHEBI:29035"/>
    </ligand>
</feature>
<feature type="domain" description="3-octaprenyl-4-hydroxybenzoate carboxy-lyase-like Rift-related" evidence="13">
    <location>
        <begin position="132"/>
        <end position="336"/>
    </location>
</feature>
<dbReference type="InterPro" id="IPR002830">
    <property type="entry name" value="UbiD"/>
</dbReference>
<evidence type="ECO:0000256" key="4">
    <source>
        <dbReference type="ARBA" id="ARBA00022643"/>
    </source>
</evidence>
<dbReference type="AlphaFoldDB" id="A0A1E3P002"/>
<evidence type="ECO:0000313" key="16">
    <source>
        <dbReference type="EMBL" id="ODQ58570.1"/>
    </source>
</evidence>
<comment type="catalytic activity">
    <reaction evidence="9 12">
        <text>(E)-cinnamate + H(+) = styrene + CO2</text>
        <dbReference type="Rhea" id="RHEA:46920"/>
        <dbReference type="ChEBI" id="CHEBI:15378"/>
        <dbReference type="ChEBI" id="CHEBI:15669"/>
        <dbReference type="ChEBI" id="CHEBI:16526"/>
        <dbReference type="ChEBI" id="CHEBI:27452"/>
        <dbReference type="EC" id="4.1.1.102"/>
    </reaction>
</comment>
<feature type="binding site" evidence="12">
    <location>
        <position position="252"/>
    </location>
    <ligand>
        <name>prenylated FMN</name>
        <dbReference type="ChEBI" id="CHEBI:87746"/>
    </ligand>
</feature>
<keyword evidence="2 12" id="KW-0963">Cytoplasm</keyword>
<comment type="catalytic activity">
    <reaction evidence="12">
        <text>(E)-ferulate + H(+) = 2-methoxy-4-vinylphenol + CO2</text>
        <dbReference type="Rhea" id="RHEA:33807"/>
        <dbReference type="ChEBI" id="CHEBI:15378"/>
        <dbReference type="ChEBI" id="CHEBI:16526"/>
        <dbReference type="ChEBI" id="CHEBI:29749"/>
        <dbReference type="ChEBI" id="CHEBI:42438"/>
        <dbReference type="EC" id="4.1.1.102"/>
    </reaction>
</comment>
<dbReference type="PANTHER" id="PTHR30108">
    <property type="entry name" value="3-OCTAPRENYL-4-HYDROXYBENZOATE CARBOXY-LYASE-RELATED"/>
    <property type="match status" value="1"/>
</dbReference>
<evidence type="ECO:0000259" key="15">
    <source>
        <dbReference type="Pfam" id="PF20696"/>
    </source>
</evidence>
<protein>
    <recommendedName>
        <fullName evidence="11 12">Ferulic acid decarboxylase 1</fullName>
        <ecNumber evidence="10 12">4.1.1.102</ecNumber>
    </recommendedName>
    <alternativeName>
        <fullName evidence="12">Phenacrylate decarboxylase</fullName>
    </alternativeName>
</protein>
<dbReference type="Pfam" id="PF01977">
    <property type="entry name" value="UbiD"/>
    <property type="match status" value="1"/>
</dbReference>
<keyword evidence="4" id="KW-0288">FMN</keyword>
<dbReference type="InterPro" id="IPR049381">
    <property type="entry name" value="UbiD-like_C"/>
</dbReference>
<feature type="domain" description="3-octaprenyl-4-hydroxybenzoate carboxy-lyase-like N-terminal" evidence="14">
    <location>
        <begin position="30"/>
        <end position="117"/>
    </location>
</feature>
<feature type="domain" description="3-octaprenyl-4-hydroxybenzoate carboxy-lyase-like C-terminal" evidence="15">
    <location>
        <begin position="343"/>
        <end position="480"/>
    </location>
</feature>
<name>A0A1E3P002_WICAA</name>
<sequence>MSKVITRTFHNTARASNGTLKPALRFRDFIQQLKNEGDLVEIEQEIDPILEVGAITRKVYEEKLPAPLFNNLKGHQENLFRILGAPGGLRSGKEDSHARISHHLGLPSNTHVKNIIDYLLEAKTKKPIPPHEVSNKDAPVKENLLQGDDIDLTKLPNPLLHPNDGGKYLQTYGMWVLQTPDKKWTNWSIARGMVVDERHISGLVINPQHIKVVADEWAKIGKGDKIPFALAFGVPPAAILVSSMPIPEGVNESDYIGALLGESLPVVKAETNELMVPATSEIVMEGTLDLNHLTPEGPFGEMHGYVFKGQGHPCPTYTVDSISYRNNSILPVSNPGLAPDETHTFIGTLVSAEAKQIAIEHDLPIIDVFSPYESQALWLVFKVDLKKLQALGTTPESFAKKIGDIYYNHKVASIIHEIILVGDDIDIFDFRKVIWAYTTRHTPHDDQYYFPDVRPFALAPFVSQSPRIKSMKGGKVVTNCIFPQQYEKDIEFTTCEYDTYDTEIKEKVEQNWKAYGYK</sequence>
<dbReference type="GO" id="GO:0005737">
    <property type="term" value="C:cytoplasm"/>
    <property type="evidence" value="ECO:0007669"/>
    <property type="project" value="UniProtKB-SubCell"/>
</dbReference>
<dbReference type="Gene3D" id="3.40.1670.10">
    <property type="entry name" value="UbiD C-terminal domain-like"/>
    <property type="match status" value="1"/>
</dbReference>
<evidence type="ECO:0000256" key="10">
    <source>
        <dbReference type="ARBA" id="ARBA00066982"/>
    </source>
</evidence>
<feature type="binding site" evidence="12">
    <location>
        <position position="410"/>
    </location>
    <ligand>
        <name>prenylated FMN</name>
        <dbReference type="ChEBI" id="CHEBI:87746"/>
    </ligand>
</feature>
<feature type="binding site" evidence="12">
    <location>
        <position position="186"/>
    </location>
    <ligand>
        <name>Mn(2+)</name>
        <dbReference type="ChEBI" id="CHEBI:29035"/>
    </ligand>
</feature>
<evidence type="ECO:0000313" key="17">
    <source>
        <dbReference type="Proteomes" id="UP000094112"/>
    </source>
</evidence>
<dbReference type="PANTHER" id="PTHR30108:SF17">
    <property type="entry name" value="FERULIC ACID DECARBOXYLASE 1"/>
    <property type="match status" value="1"/>
</dbReference>
<gene>
    <name evidence="12" type="primary">FDC1</name>
    <name evidence="16" type="ORF">WICANDRAFT_93013</name>
</gene>
<feature type="binding site" evidence="12">
    <location>
        <begin position="208"/>
        <end position="209"/>
    </location>
    <ligand>
        <name>prenylated FMN</name>
        <dbReference type="ChEBI" id="CHEBI:87746"/>
    </ligand>
</feature>
<comment type="subcellular location">
    <subcellularLocation>
        <location evidence="12">Cytoplasm</location>
    </subcellularLocation>
</comment>
<organism evidence="16 17">
    <name type="scientific">Wickerhamomyces anomalus (strain ATCC 58044 / CBS 1984 / NCYC 433 / NRRL Y-366-8)</name>
    <name type="common">Yeast</name>
    <name type="synonym">Hansenula anomala</name>
    <dbReference type="NCBI Taxonomy" id="683960"/>
    <lineage>
        <taxon>Eukaryota</taxon>
        <taxon>Fungi</taxon>
        <taxon>Dikarya</taxon>
        <taxon>Ascomycota</taxon>
        <taxon>Saccharomycotina</taxon>
        <taxon>Saccharomycetes</taxon>
        <taxon>Phaffomycetales</taxon>
        <taxon>Wickerhamomycetaceae</taxon>
        <taxon>Wickerhamomyces</taxon>
    </lineage>
</organism>
<keyword evidence="6 12" id="KW-0210">Decarboxylase</keyword>
<accession>A0A1E3P002</accession>
<dbReference type="GeneID" id="30203638"/>
<dbReference type="STRING" id="683960.A0A1E3P002"/>
<comment type="cofactor">
    <cofactor evidence="1 12">
        <name>Mn(2+)</name>
        <dbReference type="ChEBI" id="CHEBI:29035"/>
    </cofactor>
</comment>
<reference evidence="16 17" key="1">
    <citation type="journal article" date="2016" name="Proc. Natl. Acad. Sci. U.S.A.">
        <title>Comparative genomics of biotechnologically important yeasts.</title>
        <authorList>
            <person name="Riley R."/>
            <person name="Haridas S."/>
            <person name="Wolfe K.H."/>
            <person name="Lopes M.R."/>
            <person name="Hittinger C.T."/>
            <person name="Goeker M."/>
            <person name="Salamov A.A."/>
            <person name="Wisecaver J.H."/>
            <person name="Long T.M."/>
            <person name="Calvey C.H."/>
            <person name="Aerts A.L."/>
            <person name="Barry K.W."/>
            <person name="Choi C."/>
            <person name="Clum A."/>
            <person name="Coughlan A.Y."/>
            <person name="Deshpande S."/>
            <person name="Douglass A.P."/>
            <person name="Hanson S.J."/>
            <person name="Klenk H.-P."/>
            <person name="LaButti K.M."/>
            <person name="Lapidus A."/>
            <person name="Lindquist E.A."/>
            <person name="Lipzen A.M."/>
            <person name="Meier-Kolthoff J.P."/>
            <person name="Ohm R.A."/>
            <person name="Otillar R.P."/>
            <person name="Pangilinan J.L."/>
            <person name="Peng Y."/>
            <person name="Rokas A."/>
            <person name="Rosa C.A."/>
            <person name="Scheuner C."/>
            <person name="Sibirny A.A."/>
            <person name="Slot J.C."/>
            <person name="Stielow J.B."/>
            <person name="Sun H."/>
            <person name="Kurtzman C.P."/>
            <person name="Blackwell M."/>
            <person name="Grigoriev I.V."/>
            <person name="Jeffries T.W."/>
        </authorList>
    </citation>
    <scope>NUCLEOTIDE SEQUENCE [LARGE SCALE GENOMIC DNA]</scope>
    <source>
        <strain evidence="17">ATCC 58044 / CBS 1984 / NCYC 433 / NRRL Y-366-8</strain>
    </source>
</reference>
<dbReference type="SUPFAM" id="SSF143968">
    <property type="entry name" value="UbiD C-terminal domain-like"/>
    <property type="match status" value="1"/>
</dbReference>
<dbReference type="GO" id="GO:0016831">
    <property type="term" value="F:carboxy-lyase activity"/>
    <property type="evidence" value="ECO:0007669"/>
    <property type="project" value="UniProtKB-UniRule"/>
</dbReference>
<dbReference type="SMR" id="A0A1E3P002"/>
<evidence type="ECO:0000259" key="14">
    <source>
        <dbReference type="Pfam" id="PF20695"/>
    </source>
</evidence>
<dbReference type="Proteomes" id="UP000094112">
    <property type="component" value="Unassembled WGS sequence"/>
</dbReference>
<dbReference type="Pfam" id="PF20695">
    <property type="entry name" value="UbiD_N"/>
    <property type="match status" value="1"/>
</dbReference>
<dbReference type="InterPro" id="IPR049383">
    <property type="entry name" value="UbiD-like_N"/>
</dbReference>
<dbReference type="InterPro" id="IPR032903">
    <property type="entry name" value="FDC-like"/>
</dbReference>
<evidence type="ECO:0000256" key="12">
    <source>
        <dbReference type="HAMAP-Rule" id="MF_03196"/>
    </source>
</evidence>
<evidence type="ECO:0000256" key="7">
    <source>
        <dbReference type="ARBA" id="ARBA00023211"/>
    </source>
</evidence>
<dbReference type="GO" id="GO:0046281">
    <property type="term" value="P:cinnamic acid catabolic process"/>
    <property type="evidence" value="ECO:0007669"/>
    <property type="project" value="UniProtKB-UniRule"/>
</dbReference>
<keyword evidence="7 12" id="KW-0464">Manganese</keyword>
<dbReference type="EMBL" id="KV454211">
    <property type="protein sequence ID" value="ODQ58570.1"/>
    <property type="molecule type" value="Genomic_DNA"/>
</dbReference>
<evidence type="ECO:0000256" key="3">
    <source>
        <dbReference type="ARBA" id="ARBA00022630"/>
    </source>
</evidence>
<evidence type="ECO:0000259" key="13">
    <source>
        <dbReference type="Pfam" id="PF01977"/>
    </source>
</evidence>
<comment type="function">
    <text evidence="12">Catalyzes the reversible decarboxylation of aromatic carboxylic acids like ferulic acid, p-coumaric acid or cinnamic acid, producing the corresponding vinyl derivatives 4-vinylphenol, 4-vinylguaiacol, and styrene, respectively, which play the role of aroma metabolites.</text>
</comment>
<keyword evidence="5 12" id="KW-0479">Metal-binding</keyword>
<keyword evidence="17" id="KW-1185">Reference proteome</keyword>
<dbReference type="Pfam" id="PF20696">
    <property type="entry name" value="UbiD_C"/>
    <property type="match status" value="1"/>
</dbReference>
<feature type="binding site" evidence="12">
    <location>
        <position position="252"/>
    </location>
    <ligand>
        <name>Mn(2+)</name>
        <dbReference type="ChEBI" id="CHEBI:29035"/>
    </ligand>
</feature>
<dbReference type="HAMAP" id="MF_01983">
    <property type="entry name" value="UbiD_FDC"/>
    <property type="match status" value="1"/>
</dbReference>
<comment type="subunit">
    <text evidence="12">Homodimer. May form higher order oligomers.</text>
</comment>
<evidence type="ECO:0000256" key="2">
    <source>
        <dbReference type="ARBA" id="ARBA00022490"/>
    </source>
</evidence>
<comment type="similarity">
    <text evidence="12">Belongs to the UbiD family. UbiD-like/FDC subfamily.</text>
</comment>
<dbReference type="OrthoDB" id="4878259at2759"/>
<evidence type="ECO:0000256" key="1">
    <source>
        <dbReference type="ARBA" id="ARBA00001936"/>
    </source>
</evidence>
<dbReference type="NCBIfam" id="TIGR00148">
    <property type="entry name" value="UbiD family decarboxylase"/>
    <property type="match status" value="1"/>
</dbReference>
<dbReference type="GO" id="GO:0033494">
    <property type="term" value="P:ferulate metabolic process"/>
    <property type="evidence" value="ECO:0007669"/>
    <property type="project" value="UniProtKB-UniRule"/>
</dbReference>
<evidence type="ECO:0000256" key="9">
    <source>
        <dbReference type="ARBA" id="ARBA00051594"/>
    </source>
</evidence>
<dbReference type="InterPro" id="IPR048304">
    <property type="entry name" value="UbiD_Rift_dom"/>
</dbReference>
<dbReference type="SUPFAM" id="SSF50475">
    <property type="entry name" value="FMN-binding split barrel"/>
    <property type="match status" value="1"/>
</dbReference>
<feature type="active site" description="Proton donor" evidence="12">
    <location>
        <position position="301"/>
    </location>
</feature>
<evidence type="ECO:0000256" key="5">
    <source>
        <dbReference type="ARBA" id="ARBA00022723"/>
    </source>
</evidence>
<dbReference type="GO" id="GO:0046872">
    <property type="term" value="F:metal ion binding"/>
    <property type="evidence" value="ECO:0007669"/>
    <property type="project" value="UniProtKB-KW"/>
</dbReference>
<feature type="binding site" evidence="12">
    <location>
        <begin position="186"/>
        <end position="191"/>
    </location>
    <ligand>
        <name>prenylated FMN</name>
        <dbReference type="ChEBI" id="CHEBI:87746"/>
    </ligand>
</feature>
<dbReference type="RefSeq" id="XP_019037777.1">
    <property type="nucleotide sequence ID" value="XM_019186392.1"/>
</dbReference>
<proteinExistence type="inferred from homology"/>
<evidence type="ECO:0000256" key="8">
    <source>
        <dbReference type="ARBA" id="ARBA00023239"/>
    </source>
</evidence>
<keyword evidence="8 12" id="KW-0456">Lyase</keyword>
<comment type="cofactor">
    <cofactor evidence="12">
        <name>prenylated FMN</name>
        <dbReference type="ChEBI" id="CHEBI:87746"/>
    </cofactor>
    <text evidence="12">Binds 1 prenylated FMN per subunit.</text>
</comment>
<dbReference type="EC" id="4.1.1.102" evidence="10 12"/>
<dbReference type="FunFam" id="3.40.1670.10:FF:000004">
    <property type="entry name" value="Ferulic acid decarboxylase 1"/>
    <property type="match status" value="1"/>
</dbReference>
<evidence type="ECO:0000256" key="11">
    <source>
        <dbReference type="ARBA" id="ARBA00072003"/>
    </source>
</evidence>
<comment type="catalytic activity">
    <reaction evidence="12">
        <text>(E)-4-coumarate + H(+) = 4-vinylphenol + CO2</text>
        <dbReference type="Rhea" id="RHEA:33227"/>
        <dbReference type="ChEBI" id="CHEBI:1883"/>
        <dbReference type="ChEBI" id="CHEBI:12876"/>
        <dbReference type="ChEBI" id="CHEBI:15378"/>
        <dbReference type="ChEBI" id="CHEBI:16526"/>
        <dbReference type="EC" id="4.1.1.102"/>
    </reaction>
</comment>
<dbReference type="Gene3D" id="1.20.5.4570">
    <property type="match status" value="1"/>
</dbReference>